<name>A0ABQ5VUT4_9RHOB</name>
<comment type="caution">
    <text evidence="2">The sequence shown here is derived from an EMBL/GenBank/DDBJ whole genome shotgun (WGS) entry which is preliminary data.</text>
</comment>
<evidence type="ECO:0000313" key="3">
    <source>
        <dbReference type="Proteomes" id="UP001156694"/>
    </source>
</evidence>
<proteinExistence type="predicted"/>
<protein>
    <submittedName>
        <fullName evidence="2">Uncharacterized protein</fullName>
    </submittedName>
</protein>
<evidence type="ECO:0000313" key="2">
    <source>
        <dbReference type="EMBL" id="GLQ34937.1"/>
    </source>
</evidence>
<feature type="signal peptide" evidence="1">
    <location>
        <begin position="1"/>
        <end position="23"/>
    </location>
</feature>
<accession>A0ABQ5VUT4</accession>
<sequence length="136" mass="14618">MKQTITTALLAAIVTLGPVAASAKILDCKITKLDRSGGYIPTRIVVDYNLDDDNIKVLHPSASANGKIANTGVVDAVNDKRMTVVFGLKGANSSSRQYANFQYRLTWLKKNNKAIVSAIPLGYLNAFKGSGKCTTR</sequence>
<reference evidence="3" key="1">
    <citation type="journal article" date="2019" name="Int. J. Syst. Evol. Microbiol.">
        <title>The Global Catalogue of Microorganisms (GCM) 10K type strain sequencing project: providing services to taxonomists for standard genome sequencing and annotation.</title>
        <authorList>
            <consortium name="The Broad Institute Genomics Platform"/>
            <consortium name="The Broad Institute Genome Sequencing Center for Infectious Disease"/>
            <person name="Wu L."/>
            <person name="Ma J."/>
        </authorList>
    </citation>
    <scope>NUCLEOTIDE SEQUENCE [LARGE SCALE GENOMIC DNA]</scope>
    <source>
        <strain evidence="3">NBRC 110140</strain>
    </source>
</reference>
<feature type="chain" id="PRO_5047165994" evidence="1">
    <location>
        <begin position="24"/>
        <end position="136"/>
    </location>
</feature>
<organism evidence="2 3">
    <name type="scientific">Amylibacter marinus</name>
    <dbReference type="NCBI Taxonomy" id="1475483"/>
    <lineage>
        <taxon>Bacteria</taxon>
        <taxon>Pseudomonadati</taxon>
        <taxon>Pseudomonadota</taxon>
        <taxon>Alphaproteobacteria</taxon>
        <taxon>Rhodobacterales</taxon>
        <taxon>Paracoccaceae</taxon>
        <taxon>Amylibacter</taxon>
    </lineage>
</organism>
<gene>
    <name evidence="2" type="ORF">GCM10007939_12200</name>
</gene>
<dbReference type="Proteomes" id="UP001156694">
    <property type="component" value="Unassembled WGS sequence"/>
</dbReference>
<dbReference type="EMBL" id="BSNN01000002">
    <property type="protein sequence ID" value="GLQ34937.1"/>
    <property type="molecule type" value="Genomic_DNA"/>
</dbReference>
<keyword evidence="1" id="KW-0732">Signal</keyword>
<keyword evidence="3" id="KW-1185">Reference proteome</keyword>
<dbReference type="RefSeq" id="WP_284377026.1">
    <property type="nucleotide sequence ID" value="NZ_BSNN01000002.1"/>
</dbReference>
<evidence type="ECO:0000256" key="1">
    <source>
        <dbReference type="SAM" id="SignalP"/>
    </source>
</evidence>